<gene>
    <name evidence="8" type="ORF">LSTR_LSTR008532</name>
</gene>
<feature type="transmembrane region" description="Helical" evidence="6">
    <location>
        <begin position="96"/>
        <end position="118"/>
    </location>
</feature>
<feature type="transmembrane region" description="Helical" evidence="6">
    <location>
        <begin position="163"/>
        <end position="183"/>
    </location>
</feature>
<comment type="subcellular location">
    <subcellularLocation>
        <location evidence="1">Endomembrane system</location>
        <topology evidence="1">Multi-pass membrane protein</topology>
    </subcellularLocation>
</comment>
<keyword evidence="5 6" id="KW-0472">Membrane</keyword>
<evidence type="ECO:0000259" key="7">
    <source>
        <dbReference type="Pfam" id="PF10277"/>
    </source>
</evidence>
<dbReference type="AlphaFoldDB" id="A0A482WSF6"/>
<evidence type="ECO:0000256" key="1">
    <source>
        <dbReference type="ARBA" id="ARBA00004127"/>
    </source>
</evidence>
<feature type="transmembrane region" description="Helical" evidence="6">
    <location>
        <begin position="124"/>
        <end position="142"/>
    </location>
</feature>
<dbReference type="OrthoDB" id="191706at2759"/>
<evidence type="ECO:0000313" key="9">
    <source>
        <dbReference type="Proteomes" id="UP000291343"/>
    </source>
</evidence>
<proteinExistence type="inferred from homology"/>
<feature type="transmembrane region" description="Helical" evidence="6">
    <location>
        <begin position="203"/>
        <end position="228"/>
    </location>
</feature>
<dbReference type="Proteomes" id="UP000291343">
    <property type="component" value="Unassembled WGS sequence"/>
</dbReference>
<comment type="similarity">
    <text evidence="2">Belongs to the DRAM/TMEM150 family.</text>
</comment>
<evidence type="ECO:0000256" key="6">
    <source>
        <dbReference type="SAM" id="Phobius"/>
    </source>
</evidence>
<reference evidence="8 9" key="1">
    <citation type="journal article" date="2017" name="Gigascience">
        <title>Genome sequence of the small brown planthopper, Laodelphax striatellus.</title>
        <authorList>
            <person name="Zhu J."/>
            <person name="Jiang F."/>
            <person name="Wang X."/>
            <person name="Yang P."/>
            <person name="Bao Y."/>
            <person name="Zhao W."/>
            <person name="Wang W."/>
            <person name="Lu H."/>
            <person name="Wang Q."/>
            <person name="Cui N."/>
            <person name="Li J."/>
            <person name="Chen X."/>
            <person name="Luo L."/>
            <person name="Yu J."/>
            <person name="Kang L."/>
            <person name="Cui F."/>
        </authorList>
    </citation>
    <scope>NUCLEOTIDE SEQUENCE [LARGE SCALE GENOMIC DNA]</scope>
    <source>
        <strain evidence="8">Lst14</strain>
    </source>
</reference>
<dbReference type="Pfam" id="PF10277">
    <property type="entry name" value="Frag1"/>
    <property type="match status" value="1"/>
</dbReference>
<dbReference type="EMBL" id="QKKF02026813">
    <property type="protein sequence ID" value="RZF36206.1"/>
    <property type="molecule type" value="Genomic_DNA"/>
</dbReference>
<evidence type="ECO:0000256" key="2">
    <source>
        <dbReference type="ARBA" id="ARBA00006565"/>
    </source>
</evidence>
<evidence type="ECO:0000256" key="3">
    <source>
        <dbReference type="ARBA" id="ARBA00022692"/>
    </source>
</evidence>
<dbReference type="GO" id="GO:0012505">
    <property type="term" value="C:endomembrane system"/>
    <property type="evidence" value="ECO:0007669"/>
    <property type="project" value="UniProtKB-SubCell"/>
</dbReference>
<dbReference type="InterPro" id="IPR050911">
    <property type="entry name" value="DRAM/TMEM150_Autophagy_Mod"/>
</dbReference>
<protein>
    <recommendedName>
        <fullName evidence="7">CWH43-like N-terminal domain-containing protein</fullName>
    </recommendedName>
</protein>
<sequence>MMRLCAKNVHFLPVIICMLFPLTFIITFVLSVHLDDVFPGLPYISDTGTNPPESCIFSLLLNLCAVLLGGCIYVRHLQIMEFARLHVESGLRIRDIQIASFFGGFSCIGLAIVANFQVTNVRKVHYFGAITCLWGGTVYFIYQTMFSFKMGQGVRMIFIFYTRYMLCVFSIIFNVSFIVTGFMAHSQYTGDNPRKWKPHEGGWLYHVISSSSEWMLAFTHSILVFTFLPEFKKVHVELPVVSLKPKILSKDEHYENYRTERITCNGHIYCDDKY</sequence>
<keyword evidence="4 6" id="KW-1133">Transmembrane helix</keyword>
<dbReference type="InParanoid" id="A0A482WSF6"/>
<keyword evidence="9" id="KW-1185">Reference proteome</keyword>
<organism evidence="8 9">
    <name type="scientific">Laodelphax striatellus</name>
    <name type="common">Small brown planthopper</name>
    <name type="synonym">Delphax striatella</name>
    <dbReference type="NCBI Taxonomy" id="195883"/>
    <lineage>
        <taxon>Eukaryota</taxon>
        <taxon>Metazoa</taxon>
        <taxon>Ecdysozoa</taxon>
        <taxon>Arthropoda</taxon>
        <taxon>Hexapoda</taxon>
        <taxon>Insecta</taxon>
        <taxon>Pterygota</taxon>
        <taxon>Neoptera</taxon>
        <taxon>Paraneoptera</taxon>
        <taxon>Hemiptera</taxon>
        <taxon>Auchenorrhyncha</taxon>
        <taxon>Fulgoroidea</taxon>
        <taxon>Delphacidae</taxon>
        <taxon>Criomorphinae</taxon>
        <taxon>Laodelphax</taxon>
    </lineage>
</organism>
<feature type="domain" description="CWH43-like N-terminal" evidence="7">
    <location>
        <begin position="9"/>
        <end position="233"/>
    </location>
</feature>
<feature type="transmembrane region" description="Helical" evidence="6">
    <location>
        <begin position="54"/>
        <end position="75"/>
    </location>
</feature>
<evidence type="ECO:0000256" key="4">
    <source>
        <dbReference type="ARBA" id="ARBA00022989"/>
    </source>
</evidence>
<evidence type="ECO:0000256" key="5">
    <source>
        <dbReference type="ARBA" id="ARBA00023136"/>
    </source>
</evidence>
<accession>A0A482WSF6</accession>
<keyword evidence="3 6" id="KW-0812">Transmembrane</keyword>
<feature type="transmembrane region" description="Helical" evidence="6">
    <location>
        <begin position="12"/>
        <end position="34"/>
    </location>
</feature>
<dbReference type="InterPro" id="IPR019402">
    <property type="entry name" value="CWH43_N"/>
</dbReference>
<comment type="caution">
    <text evidence="8">The sequence shown here is derived from an EMBL/GenBank/DDBJ whole genome shotgun (WGS) entry which is preliminary data.</text>
</comment>
<evidence type="ECO:0000313" key="8">
    <source>
        <dbReference type="EMBL" id="RZF36206.1"/>
    </source>
</evidence>
<dbReference type="PANTHER" id="PTHR21324">
    <property type="entry name" value="FASTING-INDUCIBLE INTEGRAL MEMBRANE PROTEIN TM6P1-RELATED"/>
    <property type="match status" value="1"/>
</dbReference>
<dbReference type="PANTHER" id="PTHR21324:SF2">
    <property type="entry name" value="EG:22E5.9 PROTEIN"/>
    <property type="match status" value="1"/>
</dbReference>
<name>A0A482WSF6_LAOST</name>